<name>A0A3E2VN60_9FIRM</name>
<dbReference type="EMBL" id="WQPS01000004">
    <property type="protein sequence ID" value="MBT9808846.1"/>
    <property type="molecule type" value="Genomic_DNA"/>
</dbReference>
<keyword evidence="1" id="KW-0489">Methyltransferase</keyword>
<dbReference type="GO" id="GO:0008757">
    <property type="term" value="F:S-adenosylmethionine-dependent methyltransferase activity"/>
    <property type="evidence" value="ECO:0007669"/>
    <property type="project" value="InterPro"/>
</dbReference>
<dbReference type="RefSeq" id="WP_045091867.1">
    <property type="nucleotide sequence ID" value="NZ_CABJDD010000002.1"/>
</dbReference>
<dbReference type="Gene3D" id="3.40.50.150">
    <property type="entry name" value="Vaccinia Virus protein VP39"/>
    <property type="match status" value="1"/>
</dbReference>
<dbReference type="CDD" id="cd02440">
    <property type="entry name" value="AdoMet_MTases"/>
    <property type="match status" value="1"/>
</dbReference>
<keyword evidence="1" id="KW-0808">Transferase</keyword>
<reference evidence="1" key="1">
    <citation type="journal article" date="2021" name="Gut Microbes">
        <title>A synthetic consortium of 100 gut commensals modulates the composition and function in a colon model of the microbiome of elderly subjects.</title>
        <authorList>
            <person name="Perez M."/>
            <person name="Ntemiri A."/>
            <person name="Tan H."/>
            <person name="Harris H.M.B."/>
            <person name="Roager H.M."/>
            <person name="Ribiere C."/>
            <person name="O'Toole P.W."/>
        </authorList>
    </citation>
    <scope>NUCLEOTIDE SEQUENCE</scope>
    <source>
        <strain evidence="1">MCC335</strain>
    </source>
</reference>
<dbReference type="SUPFAM" id="SSF53335">
    <property type="entry name" value="S-adenosyl-L-methionine-dependent methyltransferases"/>
    <property type="match status" value="1"/>
</dbReference>
<dbReference type="Pfam" id="PF08241">
    <property type="entry name" value="Methyltransf_11"/>
    <property type="match status" value="1"/>
</dbReference>
<dbReference type="PANTHER" id="PTHR43591">
    <property type="entry name" value="METHYLTRANSFERASE"/>
    <property type="match status" value="1"/>
</dbReference>
<accession>A0A3E2VN60</accession>
<sequence length="216" mass="24640">MPELKECPSERPWDNDEFTFDYIAQNIFSPIYPVIAEAILKTCGRREGRMIDLGCGGGHLGFAVMERTGYQGVFVDINETALRIAGKRAGERGLSQRSEFLNRDVERTGLPDHYGDLIISRGSYTFWNDLEKAILEIYRILAPGGMTYIGGGMGNAELAEAIRPKMQAIWPDWPRRIMERSNQISNEMLSEMLDRHGISHEIIDNEDQGRWIIMRK</sequence>
<protein>
    <submittedName>
        <fullName evidence="1">Methyltransferase domain-containing protein</fullName>
    </submittedName>
</protein>
<comment type="caution">
    <text evidence="1">The sequence shown here is derived from an EMBL/GenBank/DDBJ whole genome shotgun (WGS) entry which is preliminary data.</text>
</comment>
<dbReference type="InterPro" id="IPR029063">
    <property type="entry name" value="SAM-dependent_MTases_sf"/>
</dbReference>
<dbReference type="GO" id="GO:0032259">
    <property type="term" value="P:methylation"/>
    <property type="evidence" value="ECO:0007669"/>
    <property type="project" value="UniProtKB-KW"/>
</dbReference>
<gene>
    <name evidence="1" type="ORF">GPL26_04215</name>
</gene>
<dbReference type="AlphaFoldDB" id="A0A3E2VN60"/>
<dbReference type="Proteomes" id="UP000708338">
    <property type="component" value="Unassembled WGS sequence"/>
</dbReference>
<organism evidence="1 2">
    <name type="scientific">Enterocloster citroniae</name>
    <dbReference type="NCBI Taxonomy" id="358743"/>
    <lineage>
        <taxon>Bacteria</taxon>
        <taxon>Bacillati</taxon>
        <taxon>Bacillota</taxon>
        <taxon>Clostridia</taxon>
        <taxon>Lachnospirales</taxon>
        <taxon>Lachnospiraceae</taxon>
        <taxon>Enterocloster</taxon>
    </lineage>
</organism>
<dbReference type="InterPro" id="IPR013216">
    <property type="entry name" value="Methyltransf_11"/>
</dbReference>
<proteinExistence type="predicted"/>
<evidence type="ECO:0000313" key="1">
    <source>
        <dbReference type="EMBL" id="MBT9808846.1"/>
    </source>
</evidence>
<evidence type="ECO:0000313" key="2">
    <source>
        <dbReference type="Proteomes" id="UP000708338"/>
    </source>
</evidence>